<feature type="compositionally biased region" description="Low complexity" evidence="1">
    <location>
        <begin position="171"/>
        <end position="182"/>
    </location>
</feature>
<evidence type="ECO:0008006" key="4">
    <source>
        <dbReference type="Google" id="ProtNLM"/>
    </source>
</evidence>
<sequence>MNATQDMNNNNTQGQPPPPVITPDLNAPLFFIEDKRNKNYEAEKNSRKKLTGDMDLISHFGLYYLYENNFKMRRNKPLEENSDYKSYIEDLPISKITHNTSIKDLIMAEQTKDLEILTDSESLSLLCNAFTLRPEKFPDIKDVDTSDYENRKSKHRFSIEKRPSEEQKIINGKNNNSSTNSQNDDKFPKIKIKMNMNNNDFEKPKKKRSYTVDPDESERLKKKHKKKKYEYPNNAY</sequence>
<accession>A0A1Y2EVS6</accession>
<dbReference type="Proteomes" id="UP000193920">
    <property type="component" value="Unassembled WGS sequence"/>
</dbReference>
<reference evidence="2 3" key="1">
    <citation type="submission" date="2016-08" db="EMBL/GenBank/DDBJ databases">
        <title>A Parts List for Fungal Cellulosomes Revealed by Comparative Genomics.</title>
        <authorList>
            <consortium name="DOE Joint Genome Institute"/>
            <person name="Haitjema C.H."/>
            <person name="Gilmore S.P."/>
            <person name="Henske J.K."/>
            <person name="Solomon K.V."/>
            <person name="De Groot R."/>
            <person name="Kuo A."/>
            <person name="Mondo S.J."/>
            <person name="Salamov A.A."/>
            <person name="Labutti K."/>
            <person name="Zhao Z."/>
            <person name="Chiniquy J."/>
            <person name="Barry K."/>
            <person name="Brewer H.M."/>
            <person name="Purvine S.O."/>
            <person name="Wright A.T."/>
            <person name="Boxma B."/>
            <person name="Van Alen T."/>
            <person name="Hackstein J.H."/>
            <person name="Baker S.E."/>
            <person name="Grigoriev I.V."/>
            <person name="O'Malley M.A."/>
        </authorList>
    </citation>
    <scope>NUCLEOTIDE SEQUENCE [LARGE SCALE GENOMIC DNA]</scope>
    <source>
        <strain evidence="2 3">G1</strain>
    </source>
</reference>
<dbReference type="STRING" id="1754190.A0A1Y2EVS6"/>
<evidence type="ECO:0000313" key="2">
    <source>
        <dbReference type="EMBL" id="ORY75236.1"/>
    </source>
</evidence>
<feature type="region of interest" description="Disordered" evidence="1">
    <location>
        <begin position="1"/>
        <end position="25"/>
    </location>
</feature>
<keyword evidence="3" id="KW-1185">Reference proteome</keyword>
<organism evidence="2 3">
    <name type="scientific">Neocallimastix californiae</name>
    <dbReference type="NCBI Taxonomy" id="1754190"/>
    <lineage>
        <taxon>Eukaryota</taxon>
        <taxon>Fungi</taxon>
        <taxon>Fungi incertae sedis</taxon>
        <taxon>Chytridiomycota</taxon>
        <taxon>Chytridiomycota incertae sedis</taxon>
        <taxon>Neocallimastigomycetes</taxon>
        <taxon>Neocallimastigales</taxon>
        <taxon>Neocallimastigaceae</taxon>
        <taxon>Neocallimastix</taxon>
    </lineage>
</organism>
<dbReference type="EMBL" id="MCOG01000026">
    <property type="protein sequence ID" value="ORY75236.1"/>
    <property type="molecule type" value="Genomic_DNA"/>
</dbReference>
<comment type="caution">
    <text evidence="2">The sequence shown here is derived from an EMBL/GenBank/DDBJ whole genome shotgun (WGS) entry which is preliminary data.</text>
</comment>
<feature type="region of interest" description="Disordered" evidence="1">
    <location>
        <begin position="141"/>
        <end position="236"/>
    </location>
</feature>
<gene>
    <name evidence="2" type="ORF">LY90DRAFT_699083</name>
</gene>
<dbReference type="AlphaFoldDB" id="A0A1Y2EVS6"/>
<evidence type="ECO:0000256" key="1">
    <source>
        <dbReference type="SAM" id="MobiDB-lite"/>
    </source>
</evidence>
<evidence type="ECO:0000313" key="3">
    <source>
        <dbReference type="Proteomes" id="UP000193920"/>
    </source>
</evidence>
<feature type="compositionally biased region" description="Basic and acidic residues" evidence="1">
    <location>
        <begin position="141"/>
        <end position="168"/>
    </location>
</feature>
<name>A0A1Y2EVS6_9FUNG</name>
<dbReference type="OrthoDB" id="2160599at2759"/>
<proteinExistence type="predicted"/>
<protein>
    <recommendedName>
        <fullName evidence="4">Mediator of RNA polymerase II transcription subunit 19</fullName>
    </recommendedName>
</protein>